<protein>
    <submittedName>
        <fullName evidence="1">Uncharacterized protein</fullName>
    </submittedName>
</protein>
<sequence>ALPSLPSHIYVLSVYELFFNVSVDNVYFDGGRIYSTIPVHVGLSINLEIYNYKWLTFEPHSVDNEIVFARSTINWKQIRTKLTEIINYVPCRK</sequence>
<organism evidence="1">
    <name type="scientific">Lepeophtheirus salmonis</name>
    <name type="common">Salmon louse</name>
    <name type="synonym">Caligus salmonis</name>
    <dbReference type="NCBI Taxonomy" id="72036"/>
    <lineage>
        <taxon>Eukaryota</taxon>
        <taxon>Metazoa</taxon>
        <taxon>Ecdysozoa</taxon>
        <taxon>Arthropoda</taxon>
        <taxon>Crustacea</taxon>
        <taxon>Multicrustacea</taxon>
        <taxon>Hexanauplia</taxon>
        <taxon>Copepoda</taxon>
        <taxon>Siphonostomatoida</taxon>
        <taxon>Caligidae</taxon>
        <taxon>Lepeophtheirus</taxon>
    </lineage>
</organism>
<dbReference type="AlphaFoldDB" id="A0A0K2TVT5"/>
<accession>A0A0K2TVT5</accession>
<reference evidence="1" key="1">
    <citation type="submission" date="2014-05" db="EMBL/GenBank/DDBJ databases">
        <authorList>
            <person name="Chronopoulou M."/>
        </authorList>
    </citation>
    <scope>NUCLEOTIDE SEQUENCE</scope>
    <source>
        <tissue evidence="1">Whole organism</tissue>
    </source>
</reference>
<proteinExistence type="predicted"/>
<dbReference type="EMBL" id="HACA01012569">
    <property type="protein sequence ID" value="CDW29930.1"/>
    <property type="molecule type" value="Transcribed_RNA"/>
</dbReference>
<evidence type="ECO:0000313" key="1">
    <source>
        <dbReference type="EMBL" id="CDW29930.1"/>
    </source>
</evidence>
<feature type="non-terminal residue" evidence="1">
    <location>
        <position position="1"/>
    </location>
</feature>
<name>A0A0K2TVT5_LEPSM</name>